<sequence length="204" mass="22687">MLESGEKHPTVYCLVGATVAYAGANRYEHARACWHRIVAMKEPNPIPTKNNRMLQGLTCCKDLELAVEVFEYVHDLFEPSQIHQNAYTTAIRVQGRLGNTQRAVDLLNECVESRSSMALARAHHDDALRDTLSLNVLVHCNRAAAAVECVNDHVALDVFEPLFCALCESDDALLTASLVLKYARLHGVRTVHPNRVIRVTTSLV</sequence>
<protein>
    <submittedName>
        <fullName evidence="1">Uncharacterized protein</fullName>
    </submittedName>
</protein>
<accession>A0ACC0W672</accession>
<evidence type="ECO:0000313" key="2">
    <source>
        <dbReference type="Proteomes" id="UP001163321"/>
    </source>
</evidence>
<gene>
    <name evidence="1" type="ORF">PsorP6_006667</name>
</gene>
<evidence type="ECO:0000313" key="1">
    <source>
        <dbReference type="EMBL" id="KAI9913594.1"/>
    </source>
</evidence>
<dbReference type="Proteomes" id="UP001163321">
    <property type="component" value="Chromosome 4"/>
</dbReference>
<name>A0ACC0W672_9STRA</name>
<organism evidence="1 2">
    <name type="scientific">Peronosclerospora sorghi</name>
    <dbReference type="NCBI Taxonomy" id="230839"/>
    <lineage>
        <taxon>Eukaryota</taxon>
        <taxon>Sar</taxon>
        <taxon>Stramenopiles</taxon>
        <taxon>Oomycota</taxon>
        <taxon>Peronosporomycetes</taxon>
        <taxon>Peronosporales</taxon>
        <taxon>Peronosporaceae</taxon>
        <taxon>Peronosclerospora</taxon>
    </lineage>
</organism>
<proteinExistence type="predicted"/>
<dbReference type="EMBL" id="CM047583">
    <property type="protein sequence ID" value="KAI9913594.1"/>
    <property type="molecule type" value="Genomic_DNA"/>
</dbReference>
<reference evidence="1 2" key="1">
    <citation type="journal article" date="2022" name="bioRxiv">
        <title>The genome of the oomycete Peronosclerospora sorghi, a cosmopolitan pathogen of maize and sorghum, is inflated with dispersed pseudogenes.</title>
        <authorList>
            <person name="Fletcher K."/>
            <person name="Martin F."/>
            <person name="Isakeit T."/>
            <person name="Cavanaugh K."/>
            <person name="Magill C."/>
            <person name="Michelmore R."/>
        </authorList>
    </citation>
    <scope>NUCLEOTIDE SEQUENCE [LARGE SCALE GENOMIC DNA]</scope>
    <source>
        <strain evidence="1">P6</strain>
    </source>
</reference>
<comment type="caution">
    <text evidence="1">The sequence shown here is derived from an EMBL/GenBank/DDBJ whole genome shotgun (WGS) entry which is preliminary data.</text>
</comment>
<keyword evidence="2" id="KW-1185">Reference proteome</keyword>